<dbReference type="EMBL" id="CP036433">
    <property type="protein sequence ID" value="QDU93643.1"/>
    <property type="molecule type" value="Genomic_DNA"/>
</dbReference>
<organism evidence="1 2">
    <name type="scientific">Lignipirellula cremea</name>
    <dbReference type="NCBI Taxonomy" id="2528010"/>
    <lineage>
        <taxon>Bacteria</taxon>
        <taxon>Pseudomonadati</taxon>
        <taxon>Planctomycetota</taxon>
        <taxon>Planctomycetia</taxon>
        <taxon>Pirellulales</taxon>
        <taxon>Pirellulaceae</taxon>
        <taxon>Lignipirellula</taxon>
    </lineage>
</organism>
<keyword evidence="2" id="KW-1185">Reference proteome</keyword>
<dbReference type="KEGG" id="lcre:Pla8534_14230"/>
<accession>A0A518DPA8</accession>
<name>A0A518DPA8_9BACT</name>
<gene>
    <name evidence="1" type="ORF">Pla8534_14230</name>
</gene>
<dbReference type="Proteomes" id="UP000317648">
    <property type="component" value="Chromosome"/>
</dbReference>
<sequence length="250" mass="26886">MTSHFSAIGLPVESEEDFLALANRVAEDSEQIDVPGGSYLRWSSDSGAEIWLQLDGAEDLIGMTPHFAGESCMRAGITAPVERPDATLLDGAFLAWSDPSGDAPEAGKYPFVFDSPDARQYPALTIPSIVSVQIAAFAHEVSIFETVEAYDASQTGELKFASKSFIPSGMFAPDGDATEPPQAFGIFTGHIIRAAKKQNELSGHSFYWALVETLGGHFDVVIDPELVEQEPKAGGVLTGFFWLSGRILPE</sequence>
<reference evidence="1 2" key="1">
    <citation type="submission" date="2019-02" db="EMBL/GenBank/DDBJ databases">
        <title>Deep-cultivation of Planctomycetes and their phenomic and genomic characterization uncovers novel biology.</title>
        <authorList>
            <person name="Wiegand S."/>
            <person name="Jogler M."/>
            <person name="Boedeker C."/>
            <person name="Pinto D."/>
            <person name="Vollmers J."/>
            <person name="Rivas-Marin E."/>
            <person name="Kohn T."/>
            <person name="Peeters S.H."/>
            <person name="Heuer A."/>
            <person name="Rast P."/>
            <person name="Oberbeckmann S."/>
            <person name="Bunk B."/>
            <person name="Jeske O."/>
            <person name="Meyerdierks A."/>
            <person name="Storesund J.E."/>
            <person name="Kallscheuer N."/>
            <person name="Luecker S."/>
            <person name="Lage O.M."/>
            <person name="Pohl T."/>
            <person name="Merkel B.J."/>
            <person name="Hornburger P."/>
            <person name="Mueller R.-W."/>
            <person name="Bruemmer F."/>
            <person name="Labrenz M."/>
            <person name="Spormann A.M."/>
            <person name="Op den Camp H."/>
            <person name="Overmann J."/>
            <person name="Amann R."/>
            <person name="Jetten M.S.M."/>
            <person name="Mascher T."/>
            <person name="Medema M.H."/>
            <person name="Devos D.P."/>
            <person name="Kaster A.-K."/>
            <person name="Ovreas L."/>
            <person name="Rohde M."/>
            <person name="Galperin M.Y."/>
            <person name="Jogler C."/>
        </authorList>
    </citation>
    <scope>NUCLEOTIDE SEQUENCE [LARGE SCALE GENOMIC DNA]</scope>
    <source>
        <strain evidence="1 2">Pla85_3_4</strain>
    </source>
</reference>
<evidence type="ECO:0000313" key="1">
    <source>
        <dbReference type="EMBL" id="QDU93643.1"/>
    </source>
</evidence>
<dbReference type="RefSeq" id="WP_145050683.1">
    <property type="nucleotide sequence ID" value="NZ_CP036433.1"/>
</dbReference>
<evidence type="ECO:0000313" key="2">
    <source>
        <dbReference type="Proteomes" id="UP000317648"/>
    </source>
</evidence>
<proteinExistence type="predicted"/>
<protein>
    <submittedName>
        <fullName evidence="1">Uncharacterized protein</fullName>
    </submittedName>
</protein>
<dbReference type="AlphaFoldDB" id="A0A518DPA8"/>
<dbReference type="OrthoDB" id="666874at2"/>